<organism evidence="3 4">
    <name type="scientific">Sutcliffiella horikoshii</name>
    <dbReference type="NCBI Taxonomy" id="79883"/>
    <lineage>
        <taxon>Bacteria</taxon>
        <taxon>Bacillati</taxon>
        <taxon>Bacillota</taxon>
        <taxon>Bacilli</taxon>
        <taxon>Bacillales</taxon>
        <taxon>Bacillaceae</taxon>
        <taxon>Sutcliffiella</taxon>
    </lineage>
</organism>
<name>A0A5D4SV29_9BACI</name>
<comment type="caution">
    <text evidence="3">The sequence shown here is derived from an EMBL/GenBank/DDBJ whole genome shotgun (WGS) entry which is preliminary data.</text>
</comment>
<evidence type="ECO:0000259" key="2">
    <source>
        <dbReference type="Pfam" id="PF00149"/>
    </source>
</evidence>
<dbReference type="GO" id="GO:0016787">
    <property type="term" value="F:hydrolase activity"/>
    <property type="evidence" value="ECO:0007669"/>
    <property type="project" value="InterPro"/>
</dbReference>
<dbReference type="AlphaFoldDB" id="A0A5D4SV29"/>
<reference evidence="3 4" key="1">
    <citation type="submission" date="2019-08" db="EMBL/GenBank/DDBJ databases">
        <title>Bacillus genomes from the desert of Cuatro Cienegas, Coahuila.</title>
        <authorList>
            <person name="Olmedo-Alvarez G."/>
        </authorList>
    </citation>
    <scope>NUCLEOTIDE SEQUENCE [LARGE SCALE GENOMIC DNA]</scope>
    <source>
        <strain evidence="3 4">CH28_1T</strain>
    </source>
</reference>
<dbReference type="STRING" id="79883.GCA_001636495_01360"/>
<accession>A0A5D4SV29</accession>
<dbReference type="SUPFAM" id="SSF56300">
    <property type="entry name" value="Metallo-dependent phosphatases"/>
    <property type="match status" value="1"/>
</dbReference>
<evidence type="ECO:0000313" key="4">
    <source>
        <dbReference type="Proteomes" id="UP000322524"/>
    </source>
</evidence>
<keyword evidence="1" id="KW-0472">Membrane</keyword>
<feature type="transmembrane region" description="Helical" evidence="1">
    <location>
        <begin position="22"/>
        <end position="41"/>
    </location>
</feature>
<dbReference type="CDD" id="cd07385">
    <property type="entry name" value="MPP_YkuE_C"/>
    <property type="match status" value="1"/>
</dbReference>
<evidence type="ECO:0000256" key="1">
    <source>
        <dbReference type="SAM" id="Phobius"/>
    </source>
</evidence>
<proteinExistence type="predicted"/>
<dbReference type="InterPro" id="IPR004843">
    <property type="entry name" value="Calcineurin-like_PHP"/>
</dbReference>
<dbReference type="Pfam" id="PF00149">
    <property type="entry name" value="Metallophos"/>
    <property type="match status" value="1"/>
</dbReference>
<feature type="transmembrane region" description="Helical" evidence="1">
    <location>
        <begin position="87"/>
        <end position="106"/>
    </location>
</feature>
<dbReference type="RefSeq" id="WP_148989352.1">
    <property type="nucleotide sequence ID" value="NZ_VTEV01000006.1"/>
</dbReference>
<dbReference type="EMBL" id="VTEV01000006">
    <property type="protein sequence ID" value="TYS67210.1"/>
    <property type="molecule type" value="Genomic_DNA"/>
</dbReference>
<dbReference type="InterPro" id="IPR051158">
    <property type="entry name" value="Metallophosphoesterase_sf"/>
</dbReference>
<evidence type="ECO:0000313" key="3">
    <source>
        <dbReference type="EMBL" id="TYS67210.1"/>
    </source>
</evidence>
<feature type="domain" description="Calcineurin-like phosphoesterase" evidence="2">
    <location>
        <begin position="130"/>
        <end position="294"/>
    </location>
</feature>
<feature type="transmembrane region" description="Helical" evidence="1">
    <location>
        <begin position="53"/>
        <end position="75"/>
    </location>
</feature>
<dbReference type="Gene3D" id="3.60.21.10">
    <property type="match status" value="1"/>
</dbReference>
<dbReference type="Proteomes" id="UP000322524">
    <property type="component" value="Unassembled WGS sequence"/>
</dbReference>
<dbReference type="PANTHER" id="PTHR31302:SF0">
    <property type="entry name" value="TRANSMEMBRANE PROTEIN WITH METALLOPHOSPHOESTERASE DOMAIN"/>
    <property type="match status" value="1"/>
</dbReference>
<sequence length="356" mass="40393">MFYLGWNGLVWLKAIFSFQQETVYWLVITIFSYAYILGRLVKPLSWLSIVGSIWFGYIQYGLLLFPIANLVAWVLHLTGVPGQTSVVVVGTVTAIMIAIIFITGLYNAYSPVIRKYEVTIPKKTEMKKIHVAVASDMHFGKLSGVAHAKRLVKMIDRIKPDIILLPGDIIDDEPEHFQKKNMGAIMKQLDAPLGIFGVLGNHEYYGREIPQFLKEMEKVDIRILMDEVILVGDSFYLLGRKDKTDSRRKSFQQLVNDNNIDVSLPLLAMDHQPAELKEAQESGVDLIVSGHTHRGQMAPNHLITKRLFELDWGYLKKGQLHAFVSSGFGFWGPPLRIGSRSEVLEIVVQFEDREGY</sequence>
<dbReference type="PANTHER" id="PTHR31302">
    <property type="entry name" value="TRANSMEMBRANE PROTEIN WITH METALLOPHOSPHOESTERASE DOMAIN-RELATED"/>
    <property type="match status" value="1"/>
</dbReference>
<dbReference type="InterPro" id="IPR029052">
    <property type="entry name" value="Metallo-depent_PP-like"/>
</dbReference>
<protein>
    <submittedName>
        <fullName evidence="3">Metallophosphoesterase</fullName>
    </submittedName>
</protein>
<dbReference type="OrthoDB" id="9780884at2"/>
<gene>
    <name evidence="3" type="ORF">FZC76_16680</name>
</gene>
<keyword evidence="1" id="KW-0812">Transmembrane</keyword>
<keyword evidence="1" id="KW-1133">Transmembrane helix</keyword>